<dbReference type="SMART" id="SM00384">
    <property type="entry name" value="AT_hook"/>
    <property type="match status" value="5"/>
</dbReference>
<dbReference type="InterPro" id="IPR035901">
    <property type="entry name" value="GIY-YIG_endonuc_sf"/>
</dbReference>
<keyword evidence="6 8" id="KW-0234">DNA repair</keyword>
<dbReference type="InterPro" id="IPR000305">
    <property type="entry name" value="GIY-YIG_endonuc"/>
</dbReference>
<accession>A0A067SWP6</accession>
<dbReference type="CDD" id="cd10455">
    <property type="entry name" value="GIY-YIG_SLX1"/>
    <property type="match status" value="1"/>
</dbReference>
<sequence>MNSMRPLGARSSLLSHSFPSFYACYLLKSIQTPQSTAIYIGSTPSPPRRIRQHNGELTQGARRTRSKRPWVMQMIVHGFPSRLAALQFEWAWQHPHKSRHLRDANGSMFGTRAAKILKKNIIIVRAMISKHPFNTWPLHVKLFTEEAVRHWKAAAADDALPLPPGFTCSVELEGVDGKSGHPGSGRKGPISVDDSEFTSSLLAKNTSLLASGQSLDCSICHELIENYSTAPLRSALCPSSECVAVSHLDCLSRSFRNEQHDTTSMIPRGGRCKSCGNYTLWGDIIRGCYRRMPSVDQHPDVATDDMFLSDEDGDHEDTPLKKSPVSRKGIASPSKRHRLKKGKKKAIDSSQSSDGESFDFTNTPSTSGSVDGTTPMKRTPGRPRQNAALLSPIITPNSNGEDMSSIKKQPGLGQSRKSTSLSRTTARKRSPSPLTVASRSDDEDVLSTTSKPGRPRKASLTPLSPSGARGKILSPLTVASSSDGEQTKRKPGRPRMSSPIIAPPVLARKNHFSPSTVSSTLGDEGFFSIKRKPGRPPKSPPITLPPTSPSGKKKAIPFPTNVHNLKGKPSSSEGEFFDFNIVSSSENEDLTPVKRKAGRLPKGVGLPSAAPLLTTIPPNITKQNVTSPSQEIRATKSRKGKEKAIAITPAGSENEAHIVRKVVSGPGGERAAHVATAKRKPGRPRKCIGQQALGLAKARNPLNEQMDKRQQYSTSGAGKQHFDVDTTSGESFAFSQIVDSSSSDGISKNLGYGRKIQVQLPTAPREIPASSGFPDAIRLENGLEKAMSALSVATPSRILHLDKTRHDQDVKISFHFFLFRFVSVLWFPFHTDITC</sequence>
<dbReference type="GO" id="GO:0003677">
    <property type="term" value="F:DNA binding"/>
    <property type="evidence" value="ECO:0007669"/>
    <property type="project" value="InterPro"/>
</dbReference>
<reference evidence="12" key="1">
    <citation type="journal article" date="2014" name="Proc. Natl. Acad. Sci. U.S.A.">
        <title>Extensive sampling of basidiomycete genomes demonstrates inadequacy of the white-rot/brown-rot paradigm for wood decay fungi.</title>
        <authorList>
            <person name="Riley R."/>
            <person name="Salamov A.A."/>
            <person name="Brown D.W."/>
            <person name="Nagy L.G."/>
            <person name="Floudas D."/>
            <person name="Held B.W."/>
            <person name="Levasseur A."/>
            <person name="Lombard V."/>
            <person name="Morin E."/>
            <person name="Otillar R."/>
            <person name="Lindquist E.A."/>
            <person name="Sun H."/>
            <person name="LaButti K.M."/>
            <person name="Schmutz J."/>
            <person name="Jabbour D."/>
            <person name="Luo H."/>
            <person name="Baker S.E."/>
            <person name="Pisabarro A.G."/>
            <person name="Walton J.D."/>
            <person name="Blanchette R.A."/>
            <person name="Henrissat B."/>
            <person name="Martin F."/>
            <person name="Cullen D."/>
            <person name="Hibbett D.S."/>
            <person name="Grigoriev I.V."/>
        </authorList>
    </citation>
    <scope>NUCLEOTIDE SEQUENCE [LARGE SCALE GENOMIC DNA]</scope>
    <source>
        <strain evidence="12">CBS 339.88</strain>
    </source>
</reference>
<evidence type="ECO:0000256" key="6">
    <source>
        <dbReference type="ARBA" id="ARBA00023204"/>
    </source>
</evidence>
<dbReference type="InterPro" id="IPR017956">
    <property type="entry name" value="AT_hook_DNA-bd_motif"/>
</dbReference>
<dbReference type="PANTHER" id="PTHR20208">
    <property type="entry name" value="STRUCTURE-SPECIFIC ENDONUCLEASE SUBUNIT SLX1"/>
    <property type="match status" value="1"/>
</dbReference>
<dbReference type="Pfam" id="PF21202">
    <property type="entry name" value="SLX1_C"/>
    <property type="match status" value="1"/>
</dbReference>
<keyword evidence="12" id="KW-1185">Reference proteome</keyword>
<dbReference type="InterPro" id="IPR050381">
    <property type="entry name" value="SLX1_endonuclease"/>
</dbReference>
<dbReference type="PROSITE" id="PS50164">
    <property type="entry name" value="GIY_YIG"/>
    <property type="match status" value="1"/>
</dbReference>
<dbReference type="PROSITE" id="PS51257">
    <property type="entry name" value="PROKAR_LIPOPROTEIN"/>
    <property type="match status" value="1"/>
</dbReference>
<keyword evidence="1 8" id="KW-0540">Nuclease</keyword>
<keyword evidence="2 8" id="KW-0255">Endonuclease</keyword>
<name>A0A067SWP6_GALM3</name>
<dbReference type="InterPro" id="IPR048749">
    <property type="entry name" value="SLX1_C"/>
</dbReference>
<dbReference type="HOGENOM" id="CLU_379490_0_0_1"/>
<evidence type="ECO:0000256" key="2">
    <source>
        <dbReference type="ARBA" id="ARBA00022759"/>
    </source>
</evidence>
<evidence type="ECO:0000256" key="1">
    <source>
        <dbReference type="ARBA" id="ARBA00022722"/>
    </source>
</evidence>
<dbReference type="EMBL" id="KL142381">
    <property type="protein sequence ID" value="KDR75326.1"/>
    <property type="molecule type" value="Genomic_DNA"/>
</dbReference>
<feature type="compositionally biased region" description="Polar residues" evidence="9">
    <location>
        <begin position="348"/>
        <end position="372"/>
    </location>
</feature>
<comment type="subunit">
    <text evidence="8">Forms a heterodimer with SLX4.</text>
</comment>
<feature type="compositionally biased region" description="Basic residues" evidence="9">
    <location>
        <begin position="334"/>
        <end position="344"/>
    </location>
</feature>
<evidence type="ECO:0000256" key="3">
    <source>
        <dbReference type="ARBA" id="ARBA00022763"/>
    </source>
</evidence>
<dbReference type="InterPro" id="IPR027520">
    <property type="entry name" value="Slx1"/>
</dbReference>
<comment type="function">
    <text evidence="8">Catalytic subunit of the SLX1-SLX4 structure-specific endonuclease that resolves DNA secondary structures generated during DNA repair and recombination. Has endonuclease activity towards branched DNA substrates, introducing single-strand cuts in duplex DNA close to junctions with ss-DNA.</text>
</comment>
<evidence type="ECO:0000256" key="7">
    <source>
        <dbReference type="ARBA" id="ARBA00023242"/>
    </source>
</evidence>
<evidence type="ECO:0000256" key="8">
    <source>
        <dbReference type="HAMAP-Rule" id="MF_03100"/>
    </source>
</evidence>
<comment type="subcellular location">
    <subcellularLocation>
        <location evidence="8">Nucleus</location>
    </subcellularLocation>
</comment>
<proteinExistence type="inferred from homology"/>
<evidence type="ECO:0000259" key="10">
    <source>
        <dbReference type="PROSITE" id="PS50164"/>
    </source>
</evidence>
<dbReference type="HAMAP" id="MF_03100">
    <property type="entry name" value="Endonuc_su_Slx1"/>
    <property type="match status" value="1"/>
</dbReference>
<comment type="cofactor">
    <cofactor evidence="8">
        <name>a divalent metal cation</name>
        <dbReference type="ChEBI" id="CHEBI:60240"/>
    </cofactor>
</comment>
<keyword evidence="7 8" id="KW-0539">Nucleus</keyword>
<comment type="similarity">
    <text evidence="8">Belongs to the SLX1 family.</text>
</comment>
<keyword evidence="5 8" id="KW-0233">DNA recombination</keyword>
<feature type="compositionally biased region" description="Polar residues" evidence="9">
    <location>
        <begin position="512"/>
        <end position="521"/>
    </location>
</feature>
<dbReference type="FunFam" id="3.40.1440.10:FF:000006">
    <property type="entry name" value="Structure-specific endonuclease subunit SLX1"/>
    <property type="match status" value="1"/>
</dbReference>
<dbReference type="InterPro" id="IPR013083">
    <property type="entry name" value="Znf_RING/FYVE/PHD"/>
</dbReference>
<dbReference type="AlphaFoldDB" id="A0A067SWP6"/>
<comment type="caution">
    <text evidence="8">Lacks conserved residue(s) required for the propagation of feature annotation.</text>
</comment>
<dbReference type="Pfam" id="PF01541">
    <property type="entry name" value="GIY-YIG"/>
    <property type="match status" value="1"/>
</dbReference>
<dbReference type="GO" id="GO:0033557">
    <property type="term" value="C:Slx1-Slx4 complex"/>
    <property type="evidence" value="ECO:0007669"/>
    <property type="project" value="UniProtKB-UniRule"/>
</dbReference>
<dbReference type="SUPFAM" id="SSF82771">
    <property type="entry name" value="GIY-YIG endonuclease"/>
    <property type="match status" value="1"/>
</dbReference>
<gene>
    <name evidence="11" type="ORF">GALMADRAFT_545850</name>
</gene>
<evidence type="ECO:0000313" key="12">
    <source>
        <dbReference type="Proteomes" id="UP000027222"/>
    </source>
</evidence>
<keyword evidence="3 8" id="KW-0227">DNA damage</keyword>
<dbReference type="Proteomes" id="UP000027222">
    <property type="component" value="Unassembled WGS sequence"/>
</dbReference>
<feature type="domain" description="GIY-YIG" evidence="10">
    <location>
        <begin position="20"/>
        <end position="102"/>
    </location>
</feature>
<dbReference type="Gene3D" id="3.40.1440.10">
    <property type="entry name" value="GIY-YIG endonuclease"/>
    <property type="match status" value="1"/>
</dbReference>
<dbReference type="Gene3D" id="3.30.40.10">
    <property type="entry name" value="Zinc/RING finger domain, C3HC4 (zinc finger)"/>
    <property type="match status" value="1"/>
</dbReference>
<dbReference type="STRING" id="685588.A0A067SWP6"/>
<feature type="region of interest" description="Disordered" evidence="9">
    <location>
        <begin position="300"/>
        <end position="573"/>
    </location>
</feature>
<dbReference type="GO" id="GO:0017108">
    <property type="term" value="F:5'-flap endonuclease activity"/>
    <property type="evidence" value="ECO:0007669"/>
    <property type="project" value="InterPro"/>
</dbReference>
<evidence type="ECO:0000256" key="4">
    <source>
        <dbReference type="ARBA" id="ARBA00022801"/>
    </source>
</evidence>
<dbReference type="GO" id="GO:0000724">
    <property type="term" value="P:double-strand break repair via homologous recombination"/>
    <property type="evidence" value="ECO:0007669"/>
    <property type="project" value="TreeGrafter"/>
</dbReference>
<dbReference type="OrthoDB" id="24645at2759"/>
<feature type="region of interest" description="Disordered" evidence="9">
    <location>
        <begin position="42"/>
        <end position="63"/>
    </location>
</feature>
<evidence type="ECO:0000256" key="9">
    <source>
        <dbReference type="SAM" id="MobiDB-lite"/>
    </source>
</evidence>
<organism evidence="11 12">
    <name type="scientific">Galerina marginata (strain CBS 339.88)</name>
    <dbReference type="NCBI Taxonomy" id="685588"/>
    <lineage>
        <taxon>Eukaryota</taxon>
        <taxon>Fungi</taxon>
        <taxon>Dikarya</taxon>
        <taxon>Basidiomycota</taxon>
        <taxon>Agaricomycotina</taxon>
        <taxon>Agaricomycetes</taxon>
        <taxon>Agaricomycetidae</taxon>
        <taxon>Agaricales</taxon>
        <taxon>Agaricineae</taxon>
        <taxon>Strophariaceae</taxon>
        <taxon>Galerina</taxon>
    </lineage>
</organism>
<evidence type="ECO:0000313" key="11">
    <source>
        <dbReference type="EMBL" id="KDR75326.1"/>
    </source>
</evidence>
<feature type="compositionally biased region" description="Pro residues" evidence="9">
    <location>
        <begin position="536"/>
        <end position="548"/>
    </location>
</feature>
<keyword evidence="4 8" id="KW-0378">Hydrolase</keyword>
<dbReference type="PANTHER" id="PTHR20208:SF10">
    <property type="entry name" value="STRUCTURE-SPECIFIC ENDONUCLEASE SUBUNIT SLX1"/>
    <property type="match status" value="1"/>
</dbReference>
<evidence type="ECO:0000256" key="5">
    <source>
        <dbReference type="ARBA" id="ARBA00023172"/>
    </source>
</evidence>
<protein>
    <recommendedName>
        <fullName evidence="10">GIY-YIG domain-containing protein</fullName>
    </recommendedName>
</protein>
<feature type="compositionally biased region" description="Polar residues" evidence="9">
    <location>
        <begin position="415"/>
        <end position="424"/>
    </location>
</feature>
<dbReference type="GO" id="GO:0008821">
    <property type="term" value="F:crossover junction DNA endonuclease activity"/>
    <property type="evidence" value="ECO:0007669"/>
    <property type="project" value="TreeGrafter"/>
</dbReference>